<protein>
    <submittedName>
        <fullName evidence="1">Uncharacterized protein</fullName>
    </submittedName>
</protein>
<evidence type="ECO:0000313" key="2">
    <source>
        <dbReference type="Proteomes" id="UP001295444"/>
    </source>
</evidence>
<proteinExistence type="predicted"/>
<reference evidence="1" key="1">
    <citation type="submission" date="2022-03" db="EMBL/GenBank/DDBJ databases">
        <authorList>
            <person name="Alioto T."/>
            <person name="Alioto T."/>
            <person name="Gomez Garrido J."/>
        </authorList>
    </citation>
    <scope>NUCLEOTIDE SEQUENCE</scope>
</reference>
<organism evidence="1 2">
    <name type="scientific">Pelobates cultripes</name>
    <name type="common">Western spadefoot toad</name>
    <dbReference type="NCBI Taxonomy" id="61616"/>
    <lineage>
        <taxon>Eukaryota</taxon>
        <taxon>Metazoa</taxon>
        <taxon>Chordata</taxon>
        <taxon>Craniata</taxon>
        <taxon>Vertebrata</taxon>
        <taxon>Euteleostomi</taxon>
        <taxon>Amphibia</taxon>
        <taxon>Batrachia</taxon>
        <taxon>Anura</taxon>
        <taxon>Pelobatoidea</taxon>
        <taxon>Pelobatidae</taxon>
        <taxon>Pelobates</taxon>
    </lineage>
</organism>
<dbReference type="Proteomes" id="UP001295444">
    <property type="component" value="Chromosome 01"/>
</dbReference>
<gene>
    <name evidence="1" type="ORF">PECUL_23A039559</name>
</gene>
<dbReference type="AlphaFoldDB" id="A0AAD1R8L8"/>
<dbReference type="EMBL" id="OW240912">
    <property type="protein sequence ID" value="CAH2226232.1"/>
    <property type="molecule type" value="Genomic_DNA"/>
</dbReference>
<sequence length="132" mass="14232">MPTSTKSTSSEGSGDEDDTFTHLLQSEFNIHNISPDEPDSKVLSDNTIESFAQEATDHTRNPADVNSTSIERSGDDNFLRFISMNDAYSNIASDESDVTILADKVTEILSKASTDLPIIPAAVTGSVAEDDF</sequence>
<accession>A0AAD1R8L8</accession>
<keyword evidence="2" id="KW-1185">Reference proteome</keyword>
<evidence type="ECO:0000313" key="1">
    <source>
        <dbReference type="EMBL" id="CAH2226232.1"/>
    </source>
</evidence>
<name>A0AAD1R8L8_PELCU</name>